<dbReference type="EMBL" id="JAAGMN010004520">
    <property type="protein sequence ID" value="NEE13364.1"/>
    <property type="molecule type" value="Genomic_DNA"/>
</dbReference>
<feature type="non-terminal residue" evidence="1">
    <location>
        <position position="1"/>
    </location>
</feature>
<dbReference type="AlphaFoldDB" id="A0A6G3X6N0"/>
<reference evidence="1" key="1">
    <citation type="submission" date="2020-01" db="EMBL/GenBank/DDBJ databases">
        <title>Insect and environment-associated Actinomycetes.</title>
        <authorList>
            <person name="Currrie C."/>
            <person name="Chevrette M."/>
            <person name="Carlson C."/>
            <person name="Stubbendieck R."/>
            <person name="Wendt-Pienkowski E."/>
        </authorList>
    </citation>
    <scope>NUCLEOTIDE SEQUENCE</scope>
    <source>
        <strain evidence="1">SID7499</strain>
    </source>
</reference>
<sequence>ATSAAPLPQVPNESQFETAVGTAVKELWADAAAGRPITEESVKARLEKAQQTMQQ</sequence>
<organism evidence="1">
    <name type="scientific">Streptomyces sp. SID7499</name>
    <dbReference type="NCBI Taxonomy" id="2706086"/>
    <lineage>
        <taxon>Bacteria</taxon>
        <taxon>Bacillati</taxon>
        <taxon>Actinomycetota</taxon>
        <taxon>Actinomycetes</taxon>
        <taxon>Kitasatosporales</taxon>
        <taxon>Streptomycetaceae</taxon>
        <taxon>Streptomyces</taxon>
    </lineage>
</organism>
<accession>A0A6G3X6N0</accession>
<proteinExistence type="predicted"/>
<protein>
    <submittedName>
        <fullName evidence="1">Sugar ABC transporter substrate-binding protein</fullName>
    </submittedName>
</protein>
<gene>
    <name evidence="1" type="ORF">G3M58_43790</name>
</gene>
<evidence type="ECO:0000313" key="1">
    <source>
        <dbReference type="EMBL" id="NEE13364.1"/>
    </source>
</evidence>
<name>A0A6G3X6N0_9ACTN</name>
<comment type="caution">
    <text evidence="1">The sequence shown here is derived from an EMBL/GenBank/DDBJ whole genome shotgun (WGS) entry which is preliminary data.</text>
</comment>